<organism evidence="1 2">
    <name type="scientific">Alkaliphilus peptidifermentans DSM 18978</name>
    <dbReference type="NCBI Taxonomy" id="1120976"/>
    <lineage>
        <taxon>Bacteria</taxon>
        <taxon>Bacillati</taxon>
        <taxon>Bacillota</taxon>
        <taxon>Clostridia</taxon>
        <taxon>Peptostreptococcales</taxon>
        <taxon>Natronincolaceae</taxon>
        <taxon>Alkaliphilus</taxon>
    </lineage>
</organism>
<name>A0A1G5JLB3_9FIRM</name>
<dbReference type="EMBL" id="FMUS01000020">
    <property type="protein sequence ID" value="SCY88519.1"/>
    <property type="molecule type" value="Genomic_DNA"/>
</dbReference>
<proteinExistence type="predicted"/>
<protein>
    <submittedName>
        <fullName evidence="1">Uncharacterized protein</fullName>
    </submittedName>
</protein>
<dbReference type="AlphaFoldDB" id="A0A1G5JLB3"/>
<reference evidence="1 2" key="1">
    <citation type="submission" date="2016-10" db="EMBL/GenBank/DDBJ databases">
        <authorList>
            <person name="de Groot N.N."/>
        </authorList>
    </citation>
    <scope>NUCLEOTIDE SEQUENCE [LARGE SCALE GENOMIC DNA]</scope>
    <source>
        <strain evidence="1 2">DSM 18978</strain>
    </source>
</reference>
<dbReference type="Proteomes" id="UP000198636">
    <property type="component" value="Unassembled WGS sequence"/>
</dbReference>
<keyword evidence="2" id="KW-1185">Reference proteome</keyword>
<evidence type="ECO:0000313" key="2">
    <source>
        <dbReference type="Proteomes" id="UP000198636"/>
    </source>
</evidence>
<dbReference type="STRING" id="1120976.SAMN03080606_02877"/>
<dbReference type="RefSeq" id="WP_091545046.1">
    <property type="nucleotide sequence ID" value="NZ_FMUS01000020.1"/>
</dbReference>
<accession>A0A1G5JLB3</accession>
<gene>
    <name evidence="1" type="ORF">SAMN03080606_02877</name>
</gene>
<sequence length="115" mass="13522">MGNDNDGAWLYDVIHCLASAYGWDKKIILEQIYPNEIEPLLKRIRRDEVNKNLTQLAIVHNPKSKNPKKLVLQLEKQLKQMDGHYYEIKEMDAENENKLIAIKEMMKENANKIRS</sequence>
<evidence type="ECO:0000313" key="1">
    <source>
        <dbReference type="EMBL" id="SCY88519.1"/>
    </source>
</evidence>